<accession>C5F0A7</accession>
<name>C5F0A7_9HELI</name>
<evidence type="ECO:0000313" key="1">
    <source>
        <dbReference type="EMBL" id="EEQ63701.1"/>
    </source>
</evidence>
<dbReference type="HOGENOM" id="CLU_2273480_0_0_7"/>
<reference evidence="2" key="1">
    <citation type="journal article" date="2014" name="Genome Announc.">
        <title>Draft genome sequences of six enterohepatic helicobacter species isolated from humans and one from rhesus macaques.</title>
        <authorList>
            <person name="Shen Z."/>
            <person name="Sheh A."/>
            <person name="Young S.K."/>
            <person name="Abouelliel A."/>
            <person name="Ward D.V."/>
            <person name="Earl A.M."/>
            <person name="Fox J.G."/>
        </authorList>
    </citation>
    <scope>NUCLEOTIDE SEQUENCE [LARGE SCALE GENOMIC DNA]</scope>
    <source>
        <strain evidence="2">MIT 98-5489</strain>
    </source>
</reference>
<organism evidence="1 2">
    <name type="scientific">Helicobacter pullorum MIT 98-5489</name>
    <dbReference type="NCBI Taxonomy" id="537972"/>
    <lineage>
        <taxon>Bacteria</taxon>
        <taxon>Pseudomonadati</taxon>
        <taxon>Campylobacterota</taxon>
        <taxon>Epsilonproteobacteria</taxon>
        <taxon>Campylobacterales</taxon>
        <taxon>Helicobacteraceae</taxon>
        <taxon>Helicobacter</taxon>
    </lineage>
</organism>
<dbReference type="RefSeq" id="WP_005022178.1">
    <property type="nucleotide sequence ID" value="NZ_DS990443.1"/>
</dbReference>
<dbReference type="eggNOG" id="COG2026">
    <property type="taxonomic scope" value="Bacteria"/>
</dbReference>
<dbReference type="Gene3D" id="3.30.2310.20">
    <property type="entry name" value="RelE-like"/>
    <property type="match status" value="1"/>
</dbReference>
<sequence>MQTKVYPYNIKYKDGVLDDIKELPDEALSELAYYINQYKINPYSCSQPLFKNLKDCRKTYIANTSYRIVIRIEDNTIKIVEIVAIGKRENKEVYLTAASRLN</sequence>
<dbReference type="Proteomes" id="UP000003953">
    <property type="component" value="Unassembled WGS sequence"/>
</dbReference>
<dbReference type="SUPFAM" id="SSF143011">
    <property type="entry name" value="RelE-like"/>
    <property type="match status" value="1"/>
</dbReference>
<evidence type="ECO:0008006" key="3">
    <source>
        <dbReference type="Google" id="ProtNLM"/>
    </source>
</evidence>
<keyword evidence="2" id="KW-1185">Reference proteome</keyword>
<dbReference type="EMBL" id="DS990443">
    <property type="protein sequence ID" value="EEQ63701.1"/>
    <property type="molecule type" value="Genomic_DNA"/>
</dbReference>
<evidence type="ECO:0000313" key="2">
    <source>
        <dbReference type="Proteomes" id="UP000003953"/>
    </source>
</evidence>
<proteinExistence type="predicted"/>
<gene>
    <name evidence="1" type="ORF">HPMG_01158</name>
</gene>
<dbReference type="AlphaFoldDB" id="C5F0A7"/>
<protein>
    <recommendedName>
        <fullName evidence="3">Toxin-antitoxin system, toxin component, RelE family</fullName>
    </recommendedName>
</protein>
<dbReference type="InterPro" id="IPR035093">
    <property type="entry name" value="RelE/ParE_toxin_dom_sf"/>
</dbReference>